<evidence type="ECO:0000256" key="3">
    <source>
        <dbReference type="ARBA" id="ARBA00023136"/>
    </source>
</evidence>
<dbReference type="SUPFAM" id="SSF103088">
    <property type="entry name" value="OmpA-like"/>
    <property type="match status" value="1"/>
</dbReference>
<dbReference type="PRINTS" id="PR01021">
    <property type="entry name" value="OMPADOMAIN"/>
</dbReference>
<comment type="subunit">
    <text evidence="8">The Tol-Pal system is composed of five core proteins: the inner membrane proteins TolA, TolQ and TolR, the periplasmic protein TolB and the outer membrane protein Pal. They form a network linking the inner and outer membranes and the peptidoglycan layer.</text>
</comment>
<dbReference type="CDD" id="cd07185">
    <property type="entry name" value="OmpA_C-like"/>
    <property type="match status" value="1"/>
</dbReference>
<feature type="signal peptide" evidence="10">
    <location>
        <begin position="1"/>
        <end position="26"/>
    </location>
</feature>
<feature type="chain" id="PRO_5015313747" description="Peptidoglycan-associated lipoprotein" evidence="10">
    <location>
        <begin position="27"/>
        <end position="163"/>
    </location>
</feature>
<keyword evidence="2 8" id="KW-0732">Signal</keyword>
<evidence type="ECO:0000313" key="12">
    <source>
        <dbReference type="EMBL" id="AWB34301.1"/>
    </source>
</evidence>
<keyword evidence="5 8" id="KW-0998">Cell outer membrane</keyword>
<evidence type="ECO:0000256" key="2">
    <source>
        <dbReference type="ARBA" id="ARBA00022729"/>
    </source>
</evidence>
<dbReference type="HAMAP" id="MF_02204">
    <property type="entry name" value="Pal"/>
    <property type="match status" value="1"/>
</dbReference>
<evidence type="ECO:0000313" key="13">
    <source>
        <dbReference type="Proteomes" id="UP000244571"/>
    </source>
</evidence>
<dbReference type="PROSITE" id="PS51257">
    <property type="entry name" value="PROKAR_LIPOPROTEIN"/>
    <property type="match status" value="1"/>
</dbReference>
<dbReference type="Pfam" id="PF00691">
    <property type="entry name" value="OmpA"/>
    <property type="match status" value="1"/>
</dbReference>
<dbReference type="RefSeq" id="WP_108621717.1">
    <property type="nucleotide sequence ID" value="NZ_CP028901.1"/>
</dbReference>
<keyword evidence="7 8" id="KW-0131">Cell cycle</keyword>
<keyword evidence="13" id="KW-1185">Reference proteome</keyword>
<dbReference type="InterPro" id="IPR014169">
    <property type="entry name" value="Pal_lipo_C"/>
</dbReference>
<dbReference type="InterPro" id="IPR036737">
    <property type="entry name" value="OmpA-like_sf"/>
</dbReference>
<keyword evidence="4 8" id="KW-0564">Palmitate</keyword>
<dbReference type="InterPro" id="IPR050330">
    <property type="entry name" value="Bact_OuterMem_StrucFunc"/>
</dbReference>
<dbReference type="NCBIfam" id="TIGR02802">
    <property type="entry name" value="Pal_lipo"/>
    <property type="match status" value="1"/>
</dbReference>
<dbReference type="GO" id="GO:0009279">
    <property type="term" value="C:cell outer membrane"/>
    <property type="evidence" value="ECO:0007669"/>
    <property type="project" value="UniProtKB-SubCell"/>
</dbReference>
<evidence type="ECO:0000256" key="7">
    <source>
        <dbReference type="ARBA" id="ARBA00023306"/>
    </source>
</evidence>
<evidence type="ECO:0000256" key="4">
    <source>
        <dbReference type="ARBA" id="ARBA00023139"/>
    </source>
</evidence>
<keyword evidence="1 8" id="KW-0132">Cell division</keyword>
<dbReference type="InterPro" id="IPR006665">
    <property type="entry name" value="OmpA-like"/>
</dbReference>
<dbReference type="EMBL" id="CP028901">
    <property type="protein sequence ID" value="AWB34301.1"/>
    <property type="molecule type" value="Genomic_DNA"/>
</dbReference>
<organism evidence="12 13">
    <name type="scientific">Orrella marina</name>
    <dbReference type="NCBI Taxonomy" id="2163011"/>
    <lineage>
        <taxon>Bacteria</taxon>
        <taxon>Pseudomonadati</taxon>
        <taxon>Pseudomonadota</taxon>
        <taxon>Betaproteobacteria</taxon>
        <taxon>Burkholderiales</taxon>
        <taxon>Alcaligenaceae</taxon>
        <taxon>Orrella</taxon>
    </lineage>
</organism>
<evidence type="ECO:0000256" key="1">
    <source>
        <dbReference type="ARBA" id="ARBA00022618"/>
    </source>
</evidence>
<dbReference type="PANTHER" id="PTHR30329">
    <property type="entry name" value="STATOR ELEMENT OF FLAGELLAR MOTOR COMPLEX"/>
    <property type="match status" value="1"/>
</dbReference>
<dbReference type="KEGG" id="boz:DBV39_11970"/>
<name>A0A2R4XKK3_9BURK</name>
<dbReference type="PROSITE" id="PS51123">
    <property type="entry name" value="OMPA_2"/>
    <property type="match status" value="1"/>
</dbReference>
<keyword evidence="3 8" id="KW-0472">Membrane</keyword>
<keyword evidence="6 8" id="KW-0449">Lipoprotein</keyword>
<evidence type="ECO:0000256" key="6">
    <source>
        <dbReference type="ARBA" id="ARBA00023288"/>
    </source>
</evidence>
<evidence type="ECO:0000256" key="8">
    <source>
        <dbReference type="HAMAP-Rule" id="MF_02204"/>
    </source>
</evidence>
<gene>
    <name evidence="8 12" type="primary">pal</name>
    <name evidence="12" type="ORF">DBV39_11970</name>
</gene>
<evidence type="ECO:0000259" key="11">
    <source>
        <dbReference type="PROSITE" id="PS51123"/>
    </source>
</evidence>
<accession>A0A2R4XKK3</accession>
<evidence type="ECO:0000256" key="9">
    <source>
        <dbReference type="SAM" id="MobiDB-lite"/>
    </source>
</evidence>
<dbReference type="InterPro" id="IPR039001">
    <property type="entry name" value="Pal"/>
</dbReference>
<dbReference type="Gene3D" id="3.30.1330.60">
    <property type="entry name" value="OmpA-like domain"/>
    <property type="match status" value="1"/>
</dbReference>
<dbReference type="OrthoDB" id="9809164at2"/>
<dbReference type="InterPro" id="IPR006664">
    <property type="entry name" value="OMP_bac"/>
</dbReference>
<protein>
    <recommendedName>
        <fullName evidence="8">Peptidoglycan-associated lipoprotein</fullName>
        <shortName evidence="8">PAL</shortName>
    </recommendedName>
</protein>
<evidence type="ECO:0000256" key="10">
    <source>
        <dbReference type="SAM" id="SignalP"/>
    </source>
</evidence>
<comment type="function">
    <text evidence="8">Part of the Tol-Pal system, which plays a role in outer membrane invagination during cell division and is important for maintaining outer membrane integrity.</text>
</comment>
<feature type="region of interest" description="Disordered" evidence="9">
    <location>
        <begin position="27"/>
        <end position="48"/>
    </location>
</feature>
<feature type="compositionally biased region" description="Gly residues" evidence="9">
    <location>
        <begin position="31"/>
        <end position="40"/>
    </location>
</feature>
<dbReference type="Proteomes" id="UP000244571">
    <property type="component" value="Chromosome"/>
</dbReference>
<dbReference type="GO" id="GO:0051301">
    <property type="term" value="P:cell division"/>
    <property type="evidence" value="ECO:0007669"/>
    <property type="project" value="UniProtKB-UniRule"/>
</dbReference>
<reference evidence="12 13" key="1">
    <citation type="submission" date="2018-04" db="EMBL/GenBank/DDBJ databases">
        <title>Bordetella sp. HZ20 isolated from seawater.</title>
        <authorList>
            <person name="Sun C."/>
        </authorList>
    </citation>
    <scope>NUCLEOTIDE SEQUENCE [LARGE SCALE GENOMIC DNA]</scope>
    <source>
        <strain evidence="12 13">HZ20</strain>
    </source>
</reference>
<feature type="domain" description="OmpA-like" evidence="11">
    <location>
        <begin position="47"/>
        <end position="163"/>
    </location>
</feature>
<sequence length="163" mass="17734">MNSRFAFSLTAAALSLGLAACSTVSLDDPGAGSGPSGSSGGTMDPFNPSSPLAKDRSVYFEFNSFTVEEQYRPTVENHARYLSSNPKQNILIEGNTDIRGGSEYNLALGHRRAEAVRRMMTLMGANDVQIETISFGKEKPRNLANTEAAHAENRRADIVYERQ</sequence>
<dbReference type="PANTHER" id="PTHR30329:SF21">
    <property type="entry name" value="LIPOPROTEIN YIAD-RELATED"/>
    <property type="match status" value="1"/>
</dbReference>
<comment type="similarity">
    <text evidence="8">Belongs to the Pal lipoprotein family.</text>
</comment>
<evidence type="ECO:0000256" key="5">
    <source>
        <dbReference type="ARBA" id="ARBA00023237"/>
    </source>
</evidence>
<comment type="subcellular location">
    <subcellularLocation>
        <location evidence="8">Cell outer membrane</location>
        <topology evidence="8">Lipid-anchor</topology>
    </subcellularLocation>
</comment>
<dbReference type="AlphaFoldDB" id="A0A2R4XKK3"/>
<proteinExistence type="inferred from homology"/>